<name>A0A4Y7TII5_COPMI</name>
<evidence type="ECO:0000313" key="2">
    <source>
        <dbReference type="EMBL" id="TEB33299.1"/>
    </source>
</evidence>
<gene>
    <name evidence="2" type="ORF">FA13DRAFT_1763731</name>
</gene>
<dbReference type="AlphaFoldDB" id="A0A4Y7TII5"/>
<dbReference type="EMBL" id="QPFP01000013">
    <property type="protein sequence ID" value="TEB33299.1"/>
    <property type="molecule type" value="Genomic_DNA"/>
</dbReference>
<comment type="caution">
    <text evidence="2">The sequence shown here is derived from an EMBL/GenBank/DDBJ whole genome shotgun (WGS) entry which is preliminary data.</text>
</comment>
<feature type="region of interest" description="Disordered" evidence="1">
    <location>
        <begin position="265"/>
        <end position="287"/>
    </location>
</feature>
<evidence type="ECO:0000256" key="1">
    <source>
        <dbReference type="SAM" id="MobiDB-lite"/>
    </source>
</evidence>
<sequence>MGYSGLARWVNADADSLAKVEHNIRVNHNGTHVGRWHLSLKSYRSTFGLDPNQSNVGPSSHNNERIMITITNHDVVFVLLEDLVAPLHVEAEQRGGKFTHFRNTLITLRPPGSLENLLVMLKARWMPVRHAAGTAQNSGTISMGAGTGLGMGPTGGGAGPGKGGAGAPHQNNPFAAAELIVEGKVFAIGTDWVVRIGLVKSKDLLKGMLLEAEYLPIPVQQLHNGTRLDGIVSNMLSSILPNMVGAVIFAVTVGPDQWEDVLWDPEEDRKRKEAEAKAKEEAEKRAQGDVGMDATLENDDDVYVYGVEEIPHVPSRDWVGLDRERRSAYMVSGVLKSENLLSAPSFRDCGTHKTSRPLPRFLKRQRKIGRGEMLGSPWMQRGLVCGPSTTIVDPSCASGLSWDWTYVSSSS</sequence>
<protein>
    <recommendedName>
        <fullName evidence="4">Mediator complex subunit 20</fullName>
    </recommendedName>
</protein>
<keyword evidence="3" id="KW-1185">Reference proteome</keyword>
<accession>A0A4Y7TII5</accession>
<dbReference type="Proteomes" id="UP000298030">
    <property type="component" value="Unassembled WGS sequence"/>
</dbReference>
<dbReference type="STRING" id="71717.A0A4Y7TII5"/>
<reference evidence="2 3" key="1">
    <citation type="journal article" date="2019" name="Nat. Ecol. Evol.">
        <title>Megaphylogeny resolves global patterns of mushroom evolution.</title>
        <authorList>
            <person name="Varga T."/>
            <person name="Krizsan K."/>
            <person name="Foldi C."/>
            <person name="Dima B."/>
            <person name="Sanchez-Garcia M."/>
            <person name="Sanchez-Ramirez S."/>
            <person name="Szollosi G.J."/>
            <person name="Szarkandi J.G."/>
            <person name="Papp V."/>
            <person name="Albert L."/>
            <person name="Andreopoulos W."/>
            <person name="Angelini C."/>
            <person name="Antonin V."/>
            <person name="Barry K.W."/>
            <person name="Bougher N.L."/>
            <person name="Buchanan P."/>
            <person name="Buyck B."/>
            <person name="Bense V."/>
            <person name="Catcheside P."/>
            <person name="Chovatia M."/>
            <person name="Cooper J."/>
            <person name="Damon W."/>
            <person name="Desjardin D."/>
            <person name="Finy P."/>
            <person name="Geml J."/>
            <person name="Haridas S."/>
            <person name="Hughes K."/>
            <person name="Justo A."/>
            <person name="Karasinski D."/>
            <person name="Kautmanova I."/>
            <person name="Kiss B."/>
            <person name="Kocsube S."/>
            <person name="Kotiranta H."/>
            <person name="LaButti K.M."/>
            <person name="Lechner B.E."/>
            <person name="Liimatainen K."/>
            <person name="Lipzen A."/>
            <person name="Lukacs Z."/>
            <person name="Mihaltcheva S."/>
            <person name="Morgado L.N."/>
            <person name="Niskanen T."/>
            <person name="Noordeloos M.E."/>
            <person name="Ohm R.A."/>
            <person name="Ortiz-Santana B."/>
            <person name="Ovrebo C."/>
            <person name="Racz N."/>
            <person name="Riley R."/>
            <person name="Savchenko A."/>
            <person name="Shiryaev A."/>
            <person name="Soop K."/>
            <person name="Spirin V."/>
            <person name="Szebenyi C."/>
            <person name="Tomsovsky M."/>
            <person name="Tulloss R.E."/>
            <person name="Uehling J."/>
            <person name="Grigoriev I.V."/>
            <person name="Vagvolgyi C."/>
            <person name="Papp T."/>
            <person name="Martin F.M."/>
            <person name="Miettinen O."/>
            <person name="Hibbett D.S."/>
            <person name="Nagy L.G."/>
        </authorList>
    </citation>
    <scope>NUCLEOTIDE SEQUENCE [LARGE SCALE GENOMIC DNA]</scope>
    <source>
        <strain evidence="2 3">FP101781</strain>
    </source>
</reference>
<dbReference type="OrthoDB" id="2536675at2759"/>
<organism evidence="2 3">
    <name type="scientific">Coprinellus micaceus</name>
    <name type="common">Glistening ink-cap mushroom</name>
    <name type="synonym">Coprinus micaceus</name>
    <dbReference type="NCBI Taxonomy" id="71717"/>
    <lineage>
        <taxon>Eukaryota</taxon>
        <taxon>Fungi</taxon>
        <taxon>Dikarya</taxon>
        <taxon>Basidiomycota</taxon>
        <taxon>Agaricomycotina</taxon>
        <taxon>Agaricomycetes</taxon>
        <taxon>Agaricomycetidae</taxon>
        <taxon>Agaricales</taxon>
        <taxon>Agaricineae</taxon>
        <taxon>Psathyrellaceae</taxon>
        <taxon>Coprinellus</taxon>
    </lineage>
</organism>
<proteinExistence type="predicted"/>
<feature type="compositionally biased region" description="Basic and acidic residues" evidence="1">
    <location>
        <begin position="267"/>
        <end position="287"/>
    </location>
</feature>
<evidence type="ECO:0008006" key="4">
    <source>
        <dbReference type="Google" id="ProtNLM"/>
    </source>
</evidence>
<evidence type="ECO:0000313" key="3">
    <source>
        <dbReference type="Proteomes" id="UP000298030"/>
    </source>
</evidence>